<dbReference type="InterPro" id="IPR022039">
    <property type="entry name" value="MKT1_C"/>
</dbReference>
<evidence type="ECO:0000256" key="1">
    <source>
        <dbReference type="ARBA" id="ARBA00022845"/>
    </source>
</evidence>
<proteinExistence type="inferred from homology"/>
<keyword evidence="1" id="KW-0810">Translation regulation</keyword>
<dbReference type="GO" id="GO:0003730">
    <property type="term" value="F:mRNA 3'-UTR binding"/>
    <property type="evidence" value="ECO:0007669"/>
    <property type="project" value="TreeGrafter"/>
</dbReference>
<dbReference type="InterPro" id="IPR037314">
    <property type="entry name" value="MKT1_H3TH"/>
</dbReference>
<dbReference type="OrthoDB" id="17262at2759"/>
<dbReference type="InterPro" id="IPR029060">
    <property type="entry name" value="PIN-like_dom_sf"/>
</dbReference>
<name>A0A2J8DPL0_VERDA</name>
<dbReference type="GO" id="GO:0006417">
    <property type="term" value="P:regulation of translation"/>
    <property type="evidence" value="ECO:0007669"/>
    <property type="project" value="UniProtKB-KW"/>
</dbReference>
<accession>A0A2J8DPL0</accession>
<dbReference type="SUPFAM" id="SSF88723">
    <property type="entry name" value="PIN domain-like"/>
    <property type="match status" value="1"/>
</dbReference>
<evidence type="ECO:0000313" key="4">
    <source>
        <dbReference type="Proteomes" id="UP000236305"/>
    </source>
</evidence>
<reference evidence="3 4" key="1">
    <citation type="submission" date="2017-12" db="EMBL/GenBank/DDBJ databases">
        <title>Comparative genomics yields insights into virulence evolution of Verticillium dahliae.</title>
        <authorList>
            <person name="Fan R."/>
            <person name="Armitage A.D."/>
            <person name="Cascant-Lopez E."/>
            <person name="Sobczyk M."/>
            <person name="Cockerton H.M."/>
            <person name="Harrison R.J."/>
        </authorList>
    </citation>
    <scope>NUCLEOTIDE SEQUENCE [LARGE SCALE GENOMIC DNA]</scope>
    <source>
        <strain evidence="3 4">12008</strain>
    </source>
</reference>
<dbReference type="CDD" id="cd09902">
    <property type="entry name" value="H3TH_MKT1"/>
    <property type="match status" value="1"/>
</dbReference>
<dbReference type="Pfam" id="PF12246">
    <property type="entry name" value="MKT1_C"/>
    <property type="match status" value="1"/>
</dbReference>
<organism evidence="3 4">
    <name type="scientific">Verticillium dahliae</name>
    <name type="common">Verticillium wilt</name>
    <dbReference type="NCBI Taxonomy" id="27337"/>
    <lineage>
        <taxon>Eukaryota</taxon>
        <taxon>Fungi</taxon>
        <taxon>Dikarya</taxon>
        <taxon>Ascomycota</taxon>
        <taxon>Pezizomycotina</taxon>
        <taxon>Sordariomycetes</taxon>
        <taxon>Hypocreomycetidae</taxon>
        <taxon>Glomerellales</taxon>
        <taxon>Plectosphaerellaceae</taxon>
        <taxon>Verticillium</taxon>
    </lineage>
</organism>
<gene>
    <name evidence="3" type="ORF">BJF96_g1369</name>
</gene>
<dbReference type="InterPro" id="IPR006084">
    <property type="entry name" value="XPG/Rad2"/>
</dbReference>
<comment type="similarity">
    <text evidence="2">Belongs to the XPG/RAD2 endonuclease family.</text>
</comment>
<dbReference type="InterPro" id="IPR022040">
    <property type="entry name" value="MKT1_N"/>
</dbReference>
<dbReference type="PANTHER" id="PTHR11081">
    <property type="entry name" value="FLAP ENDONUCLEASE FAMILY MEMBER"/>
    <property type="match status" value="1"/>
</dbReference>
<dbReference type="PANTHER" id="PTHR11081:SF32">
    <property type="entry name" value="POST-TRANSCRIPTIONAL REGULATOR MKT1"/>
    <property type="match status" value="1"/>
</dbReference>
<dbReference type="Gene3D" id="3.40.50.1010">
    <property type="entry name" value="5'-nuclease"/>
    <property type="match status" value="1"/>
</dbReference>
<evidence type="ECO:0000313" key="3">
    <source>
        <dbReference type="EMBL" id="PNH35501.1"/>
    </source>
</evidence>
<dbReference type="Pfam" id="PF12247">
    <property type="entry name" value="MKT1_N"/>
    <property type="match status" value="1"/>
</dbReference>
<comment type="caution">
    <text evidence="3">The sequence shown here is derived from an EMBL/GenBank/DDBJ whole genome shotgun (WGS) entry which is preliminary data.</text>
</comment>
<dbReference type="AlphaFoldDB" id="A0A2J8DPL0"/>
<protein>
    <submittedName>
        <fullName evidence="3">Uncharacterized protein</fullName>
    </submittedName>
</protein>
<dbReference type="CDD" id="cd09858">
    <property type="entry name" value="PIN_MKT1"/>
    <property type="match status" value="1"/>
</dbReference>
<sequence length="733" mass="81474">MPSLVEDAWINGQATTANVSDLEDCAIAVDATYYLQLCLDSPPSREPLLSALGGLTGLDYHIRQDLEQWNAHKITPLFIFDGQTLHGQDEVAALRGKAANKKTDEAWNLYAKGEAEQAVTAFGANSGAFRVQTLYPMLQSILQENKLHFLVAPYNASAQIAYLDMIDSDQCAGVMGSQELLLYPINDGVIRSFDWENKKVKAIFKKSLIRSLNVNDTTFTDALLMTGTSFLSTYPPLQDTSYVRRQPHTINDAVNMLRTADKSVAQSASAFSDVLQQQDPTWLDRYRRAKMAVLHFVYIAESGEVKVNDYEHLTNDNLQYMGLQLPAELYHYLNVGLIGGRVLSGITHLQIFIAPTLDGTVSEEYKKLVTNQLVPIREQTLALLMPRLNRWISRQDVMLKVWYDDKLSQKLNHAGVQPNPIGRAATWDIKESSFKKSEVTDAKPGSISFEVLSLLFPDFAKETFPKEKRIKGINSADEITSLAIWRFLQLRGYVDNAHGLTGWGNALAVAIMSLKTWTSQSRPGGLEGYEAVLMAFELIRLGVLHAHTGYGEANGNSQNGTDAEEGSSLLIGRCASLLKLRHEANGYTGPLSKPLLYFRSLSTTVREADRDLIEAIVASMFLHAQSKRDRDDYLTLKQRLPFLHSPDVALGIAVKTFLTEVSTSDTPEVRQARLSAFPANFVPNAINFAEDLEMSLAFFDAIGAGVETLSTELSADDKASWRAARDYRDARRV</sequence>
<evidence type="ECO:0000256" key="2">
    <source>
        <dbReference type="ARBA" id="ARBA00024023"/>
    </source>
</evidence>
<dbReference type="EMBL" id="MPSH01000003">
    <property type="protein sequence ID" value="PNH35501.1"/>
    <property type="molecule type" value="Genomic_DNA"/>
</dbReference>
<dbReference type="Proteomes" id="UP000236305">
    <property type="component" value="Unassembled WGS sequence"/>
</dbReference>